<feature type="compositionally biased region" description="Basic and acidic residues" evidence="1">
    <location>
        <begin position="118"/>
        <end position="131"/>
    </location>
</feature>
<sequence>MINFCLAIRLGLQGIAETPEGTMREHVKQISSLLLDIRDMSEEDKLFNFMIGVQNWAQLELCCMGIKDFSAAITAVDSLVEYKLGNPSTSESRKTSKQKGKDKKLDKKGMEYKSGWKNGKDNGSKFKSKADDSQSVRKACLDKMANVQDNDVAEHMQGASGVVPECVTVYADNSQRQLSAVSFCREQQIRDCRLDIAVTSSYACLEAVSTRGKIGRRQFLCLSAGRIL</sequence>
<keyword evidence="3" id="KW-1185">Reference proteome</keyword>
<dbReference type="OrthoDB" id="1939491at2759"/>
<gene>
    <name evidence="2" type="ORF">Acr_16g0000180</name>
</gene>
<protein>
    <submittedName>
        <fullName evidence="2">Uncharacterized protein</fullName>
    </submittedName>
</protein>
<dbReference type="AlphaFoldDB" id="A0A7J0FXT4"/>
<evidence type="ECO:0000256" key="1">
    <source>
        <dbReference type="SAM" id="MobiDB-lite"/>
    </source>
</evidence>
<evidence type="ECO:0000313" key="3">
    <source>
        <dbReference type="Proteomes" id="UP000585474"/>
    </source>
</evidence>
<evidence type="ECO:0000313" key="2">
    <source>
        <dbReference type="EMBL" id="GFZ03394.1"/>
    </source>
</evidence>
<proteinExistence type="predicted"/>
<comment type="caution">
    <text evidence="2">The sequence shown here is derived from an EMBL/GenBank/DDBJ whole genome shotgun (WGS) entry which is preliminary data.</text>
</comment>
<feature type="region of interest" description="Disordered" evidence="1">
    <location>
        <begin position="86"/>
        <end position="131"/>
    </location>
</feature>
<dbReference type="EMBL" id="BJWL01000016">
    <property type="protein sequence ID" value="GFZ03394.1"/>
    <property type="molecule type" value="Genomic_DNA"/>
</dbReference>
<accession>A0A7J0FXT4</accession>
<name>A0A7J0FXT4_9ERIC</name>
<dbReference type="Proteomes" id="UP000585474">
    <property type="component" value="Unassembled WGS sequence"/>
</dbReference>
<reference evidence="2 3" key="1">
    <citation type="submission" date="2019-07" db="EMBL/GenBank/DDBJ databases">
        <title>De Novo Assembly of kiwifruit Actinidia rufa.</title>
        <authorList>
            <person name="Sugita-Konishi S."/>
            <person name="Sato K."/>
            <person name="Mori E."/>
            <person name="Abe Y."/>
            <person name="Kisaki G."/>
            <person name="Hamano K."/>
            <person name="Suezawa K."/>
            <person name="Otani M."/>
            <person name="Fukuda T."/>
            <person name="Manabe T."/>
            <person name="Gomi K."/>
            <person name="Tabuchi M."/>
            <person name="Akimitsu K."/>
            <person name="Kataoka I."/>
        </authorList>
    </citation>
    <scope>NUCLEOTIDE SEQUENCE [LARGE SCALE GENOMIC DNA]</scope>
    <source>
        <strain evidence="3">cv. Fuchu</strain>
    </source>
</reference>
<organism evidence="2 3">
    <name type="scientific">Actinidia rufa</name>
    <dbReference type="NCBI Taxonomy" id="165716"/>
    <lineage>
        <taxon>Eukaryota</taxon>
        <taxon>Viridiplantae</taxon>
        <taxon>Streptophyta</taxon>
        <taxon>Embryophyta</taxon>
        <taxon>Tracheophyta</taxon>
        <taxon>Spermatophyta</taxon>
        <taxon>Magnoliopsida</taxon>
        <taxon>eudicotyledons</taxon>
        <taxon>Gunneridae</taxon>
        <taxon>Pentapetalae</taxon>
        <taxon>asterids</taxon>
        <taxon>Ericales</taxon>
        <taxon>Actinidiaceae</taxon>
        <taxon>Actinidia</taxon>
    </lineage>
</organism>